<dbReference type="GO" id="GO:0008270">
    <property type="term" value="F:zinc ion binding"/>
    <property type="evidence" value="ECO:0000314"/>
    <property type="project" value="CAFA"/>
</dbReference>
<organism evidence="2">
    <name type="scientific">Haliotis rufescens</name>
    <name type="common">California red abalone</name>
    <dbReference type="NCBI Taxonomy" id="6454"/>
    <lineage>
        <taxon>Eukaryota</taxon>
        <taxon>Metazoa</taxon>
        <taxon>Spiralia</taxon>
        <taxon>Lophotrochozoa</taxon>
        <taxon>Mollusca</taxon>
        <taxon>Gastropoda</taxon>
        <taxon>Vetigastropoda</taxon>
        <taxon>Lepetellida</taxon>
        <taxon>Haliotoidea</taxon>
        <taxon>Haliotidae</taxon>
        <taxon>Haliotis</taxon>
    </lineage>
</organism>
<dbReference type="DisProt" id="DP01094"/>
<dbReference type="GO" id="GO:0051260">
    <property type="term" value="P:protein homooligomerization"/>
    <property type="evidence" value="ECO:0000269"/>
    <property type="project" value="DisProt"/>
</dbReference>
<dbReference type="GO" id="GO:0032991">
    <property type="term" value="C:protein-containing complex"/>
    <property type="evidence" value="ECO:0000314"/>
    <property type="project" value="CAFA"/>
</dbReference>
<protein>
    <submittedName>
        <fullName evidence="2">Aragonite protein AP7</fullName>
    </submittedName>
</protein>
<feature type="chain" id="PRO_5004324231" evidence="1">
    <location>
        <begin position="23"/>
        <end position="88"/>
    </location>
</feature>
<accession>Q9BP37</accession>
<dbReference type="GO" id="GO:0031215">
    <property type="term" value="P:shell calcification"/>
    <property type="evidence" value="ECO:0000314"/>
    <property type="project" value="GO_Central"/>
</dbReference>
<dbReference type="AlphaFoldDB" id="Q9BP37"/>
<dbReference type="GO" id="GO:0005509">
    <property type="term" value="F:calcium ion binding"/>
    <property type="evidence" value="ECO:0000314"/>
    <property type="project" value="CAFA"/>
</dbReference>
<reference evidence="3" key="2">
    <citation type="journal article" date="2008" name="Biochemistry">
        <title>Identification and structural characterization of an unusual RING-like sequence within an extracellular biomineralization protein, AP7.</title>
        <authorList>
            <person name="Collino S."/>
            <person name="Kim I.W."/>
            <person name="Evans J.S."/>
        </authorList>
    </citation>
    <scope>STRUCTURE BY NMR OF 53-88</scope>
    <scope>DISULFIDE BONDS</scope>
</reference>
<sequence precursor="true">MTYMCSILICLVLILCARGAEADDNGNYGNGMASVRTQGNTYDDLASLISYLTRHSFRRPFHECALCYSITDPGERQRCIDMYCSYTN</sequence>
<proteinExistence type="evidence at protein level"/>
<dbReference type="EvolutionaryTrace" id="Q9BP37"/>
<dbReference type="GO" id="GO:0046872">
    <property type="term" value="F:metal ion binding"/>
    <property type="evidence" value="ECO:0000269"/>
    <property type="project" value="DisProt"/>
</dbReference>
<name>Q9BP37_HALRU</name>
<keyword evidence="3" id="KW-0002">3D-structure</keyword>
<evidence type="ECO:0000256" key="1">
    <source>
        <dbReference type="SAM" id="SignalP"/>
    </source>
</evidence>
<evidence type="ECO:0000313" key="2">
    <source>
        <dbReference type="EMBL" id="AAK00635.1"/>
    </source>
</evidence>
<feature type="signal peptide" evidence="1">
    <location>
        <begin position="1"/>
        <end position="22"/>
    </location>
</feature>
<feature type="disulfide bond" evidence="3">
    <location>
        <begin position="67"/>
        <end position="79"/>
    </location>
</feature>
<dbReference type="PDBsum" id="2JYP"/>
<dbReference type="EMBL" id="AF225916">
    <property type="protein sequence ID" value="AAK00635.1"/>
    <property type="molecule type" value="mRNA"/>
</dbReference>
<reference evidence="2" key="1">
    <citation type="submission" date="2000-01" db="EMBL/GenBank/DDBJ databases">
        <title>Purification and characterization of two EDTA-soluble aragonitic proteins from Abalone shell.</title>
        <authorList>
            <person name="Michenfelder M.A."/>
            <person name="Lawrence C."/>
            <person name="Shimizu K."/>
            <person name="Morse D.E."/>
        </authorList>
    </citation>
    <scope>NUCLEOTIDE SEQUENCE</scope>
</reference>
<evidence type="ECO:0007829" key="3">
    <source>
        <dbReference type="PDB" id="2JYP"/>
    </source>
</evidence>
<dbReference type="PDB" id="2JYP">
    <property type="method" value="NMR"/>
    <property type="chains" value="A=53-88"/>
</dbReference>
<dbReference type="SMR" id="Q9BP37"/>
<keyword evidence="1" id="KW-0732">Signal</keyword>